<protein>
    <submittedName>
        <fullName evidence="7">Rhomboid family protein</fullName>
    </submittedName>
</protein>
<feature type="transmembrane region" description="Helical" evidence="5">
    <location>
        <begin position="46"/>
        <end position="65"/>
    </location>
</feature>
<dbReference type="InterPro" id="IPR022764">
    <property type="entry name" value="Peptidase_S54_rhomboid_dom"/>
</dbReference>
<dbReference type="InterPro" id="IPR035952">
    <property type="entry name" value="Rhomboid-like_sf"/>
</dbReference>
<sequence>MLAALAQLLVVKFFTGGFYPTIGASGGIFGVLLAFGMLYPHVRIMLLFPPIPMPAWLFVIGYGALELVLGVTGTEAGVAHFAHLGGMFGGLLLIQYWRGRLPLKPQQRLLR</sequence>
<dbReference type="GO" id="GO:0016020">
    <property type="term" value="C:membrane"/>
    <property type="evidence" value="ECO:0007669"/>
    <property type="project" value="UniProtKB-SubCell"/>
</dbReference>
<comment type="subcellular location">
    <subcellularLocation>
        <location evidence="1">Membrane</location>
        <topology evidence="1">Multi-pass membrane protein</topology>
    </subcellularLocation>
</comment>
<proteinExistence type="predicted"/>
<accession>T1BR30</accession>
<evidence type="ECO:0000313" key="7">
    <source>
        <dbReference type="EMBL" id="EQD56420.1"/>
    </source>
</evidence>
<keyword evidence="3 5" id="KW-1133">Transmembrane helix</keyword>
<evidence type="ECO:0000256" key="5">
    <source>
        <dbReference type="SAM" id="Phobius"/>
    </source>
</evidence>
<evidence type="ECO:0000259" key="6">
    <source>
        <dbReference type="Pfam" id="PF01694"/>
    </source>
</evidence>
<comment type="caution">
    <text evidence="7">The sequence shown here is derived from an EMBL/GenBank/DDBJ whole genome shotgun (WGS) entry which is preliminary data.</text>
</comment>
<organism evidence="7">
    <name type="scientific">mine drainage metagenome</name>
    <dbReference type="NCBI Taxonomy" id="410659"/>
    <lineage>
        <taxon>unclassified sequences</taxon>
        <taxon>metagenomes</taxon>
        <taxon>ecological metagenomes</taxon>
    </lineage>
</organism>
<dbReference type="Gene3D" id="1.20.1540.10">
    <property type="entry name" value="Rhomboid-like"/>
    <property type="match status" value="1"/>
</dbReference>
<evidence type="ECO:0000256" key="1">
    <source>
        <dbReference type="ARBA" id="ARBA00004141"/>
    </source>
</evidence>
<gene>
    <name evidence="7" type="ORF">B2A_05260</name>
</gene>
<evidence type="ECO:0000256" key="4">
    <source>
        <dbReference type="ARBA" id="ARBA00023136"/>
    </source>
</evidence>
<keyword evidence="2 5" id="KW-0812">Transmembrane</keyword>
<evidence type="ECO:0000256" key="2">
    <source>
        <dbReference type="ARBA" id="ARBA00022692"/>
    </source>
</evidence>
<feature type="transmembrane region" description="Helical" evidence="5">
    <location>
        <begin position="77"/>
        <end position="97"/>
    </location>
</feature>
<feature type="domain" description="Peptidase S54 rhomboid" evidence="6">
    <location>
        <begin position="2"/>
        <end position="94"/>
    </location>
</feature>
<keyword evidence="4 5" id="KW-0472">Membrane</keyword>
<reference evidence="7" key="2">
    <citation type="journal article" date="2014" name="ISME J.">
        <title>Microbial stratification in low pH oxic and suboxic macroscopic growths along an acid mine drainage.</title>
        <authorList>
            <person name="Mendez-Garcia C."/>
            <person name="Mesa V."/>
            <person name="Sprenger R.R."/>
            <person name="Richter M."/>
            <person name="Diez M.S."/>
            <person name="Solano J."/>
            <person name="Bargiela R."/>
            <person name="Golyshina O.V."/>
            <person name="Manteca A."/>
            <person name="Ramos J.L."/>
            <person name="Gallego J.R."/>
            <person name="Llorente I."/>
            <person name="Martins Dos Santos V.A."/>
            <person name="Jensen O.N."/>
            <person name="Pelaez A.I."/>
            <person name="Sanchez J."/>
            <person name="Ferrer M."/>
        </authorList>
    </citation>
    <scope>NUCLEOTIDE SEQUENCE</scope>
</reference>
<reference evidence="7" key="1">
    <citation type="submission" date="2013-08" db="EMBL/GenBank/DDBJ databases">
        <authorList>
            <person name="Mendez C."/>
            <person name="Richter M."/>
            <person name="Ferrer M."/>
            <person name="Sanchez J."/>
        </authorList>
    </citation>
    <scope>NUCLEOTIDE SEQUENCE</scope>
</reference>
<dbReference type="EMBL" id="AUZZ01003638">
    <property type="protein sequence ID" value="EQD56420.1"/>
    <property type="molecule type" value="Genomic_DNA"/>
</dbReference>
<evidence type="ECO:0000256" key="3">
    <source>
        <dbReference type="ARBA" id="ARBA00022989"/>
    </source>
</evidence>
<dbReference type="AlphaFoldDB" id="T1BR30"/>
<dbReference type="Pfam" id="PF01694">
    <property type="entry name" value="Rhomboid"/>
    <property type="match status" value="1"/>
</dbReference>
<feature type="transmembrane region" description="Helical" evidence="5">
    <location>
        <begin position="18"/>
        <end position="39"/>
    </location>
</feature>
<dbReference type="GO" id="GO:0004252">
    <property type="term" value="F:serine-type endopeptidase activity"/>
    <property type="evidence" value="ECO:0007669"/>
    <property type="project" value="InterPro"/>
</dbReference>
<dbReference type="SUPFAM" id="SSF144091">
    <property type="entry name" value="Rhomboid-like"/>
    <property type="match status" value="1"/>
</dbReference>
<name>T1BR30_9ZZZZ</name>